<dbReference type="RefSeq" id="XP_046117102.1">
    <property type="nucleotide sequence ID" value="XM_046262282.1"/>
</dbReference>
<evidence type="ECO:0000313" key="3">
    <source>
        <dbReference type="EMBL" id="KAG9253178.1"/>
    </source>
</evidence>
<keyword evidence="1" id="KW-0175">Coiled coil</keyword>
<reference evidence="3" key="1">
    <citation type="journal article" date="2021" name="IMA Fungus">
        <title>Genomic characterization of three marine fungi, including Emericellopsis atlantica sp. nov. with signatures of a generalist lifestyle and marine biomass degradation.</title>
        <authorList>
            <person name="Hagestad O.C."/>
            <person name="Hou L."/>
            <person name="Andersen J.H."/>
            <person name="Hansen E.H."/>
            <person name="Altermark B."/>
            <person name="Li C."/>
            <person name="Kuhnert E."/>
            <person name="Cox R.J."/>
            <person name="Crous P.W."/>
            <person name="Spatafora J.W."/>
            <person name="Lail K."/>
            <person name="Amirebrahimi M."/>
            <person name="Lipzen A."/>
            <person name="Pangilinan J."/>
            <person name="Andreopoulos W."/>
            <person name="Hayes R.D."/>
            <person name="Ng V."/>
            <person name="Grigoriev I.V."/>
            <person name="Jackson S.A."/>
            <person name="Sutton T.D.S."/>
            <person name="Dobson A.D.W."/>
            <person name="Rama T."/>
        </authorList>
    </citation>
    <scope>NUCLEOTIDE SEQUENCE</scope>
    <source>
        <strain evidence="3">TS7</strain>
    </source>
</reference>
<evidence type="ECO:0000256" key="1">
    <source>
        <dbReference type="SAM" id="Coils"/>
    </source>
</evidence>
<protein>
    <recommendedName>
        <fullName evidence="5">BZIP domain-containing protein</fullName>
    </recommendedName>
</protein>
<evidence type="ECO:0000313" key="4">
    <source>
        <dbReference type="Proteomes" id="UP000887229"/>
    </source>
</evidence>
<dbReference type="CDD" id="cd14688">
    <property type="entry name" value="bZIP_YAP"/>
    <property type="match status" value="1"/>
</dbReference>
<name>A0A9P7ZJC2_9HYPO</name>
<organism evidence="3 4">
    <name type="scientific">Emericellopsis atlantica</name>
    <dbReference type="NCBI Taxonomy" id="2614577"/>
    <lineage>
        <taxon>Eukaryota</taxon>
        <taxon>Fungi</taxon>
        <taxon>Dikarya</taxon>
        <taxon>Ascomycota</taxon>
        <taxon>Pezizomycotina</taxon>
        <taxon>Sordariomycetes</taxon>
        <taxon>Hypocreomycetidae</taxon>
        <taxon>Hypocreales</taxon>
        <taxon>Bionectriaceae</taxon>
        <taxon>Emericellopsis</taxon>
    </lineage>
</organism>
<evidence type="ECO:0000256" key="2">
    <source>
        <dbReference type="SAM" id="MobiDB-lite"/>
    </source>
</evidence>
<accession>A0A9P7ZJC2</accession>
<sequence>MSTPAQRANLARIRDNQRRSRARKREYLQELEQRLRTCELQGIEASAEVQMAARRVAVENRLLRDLLHEQGVGDDYILHYLQQQQPPPGQLGAHPDLSPLAAAQLPAGAAGSSVQSLQHLLAPRRPTPLESNAPHLPGQQASRETSIASASTSASSLWETTPPQAMPSGYGTHHVSVGMAPGAPTYGTPVYSTEMTPRQDVYETQQHQPPPPRQQLPSQQPQQQQQPQGFPAQQMQHLPGSSLTYSDPHAPFHPSQRDYGGY</sequence>
<dbReference type="EMBL" id="MU251258">
    <property type="protein sequence ID" value="KAG9253178.1"/>
    <property type="molecule type" value="Genomic_DNA"/>
</dbReference>
<proteinExistence type="predicted"/>
<gene>
    <name evidence="3" type="ORF">F5Z01DRAFT_637439</name>
</gene>
<feature type="region of interest" description="Disordered" evidence="2">
    <location>
        <begin position="125"/>
        <end position="173"/>
    </location>
</feature>
<evidence type="ECO:0008006" key="5">
    <source>
        <dbReference type="Google" id="ProtNLM"/>
    </source>
</evidence>
<dbReference type="AlphaFoldDB" id="A0A9P7ZJC2"/>
<feature type="coiled-coil region" evidence="1">
    <location>
        <begin position="14"/>
        <end position="48"/>
    </location>
</feature>
<comment type="caution">
    <text evidence="3">The sequence shown here is derived from an EMBL/GenBank/DDBJ whole genome shotgun (WGS) entry which is preliminary data.</text>
</comment>
<feature type="compositionally biased region" description="Low complexity" evidence="2">
    <location>
        <begin position="215"/>
        <end position="236"/>
    </location>
</feature>
<dbReference type="Proteomes" id="UP000887229">
    <property type="component" value="Unassembled WGS sequence"/>
</dbReference>
<dbReference type="PANTHER" id="PTHR42070:SF1">
    <property type="entry name" value="FILAMENT ASSOCIATED PROTEIN, PUTATIVE (AFU_ORTHOLOGUE AFUA_8G06630)-RELATED"/>
    <property type="match status" value="1"/>
</dbReference>
<feature type="region of interest" description="Disordered" evidence="2">
    <location>
        <begin position="201"/>
        <end position="262"/>
    </location>
</feature>
<keyword evidence="4" id="KW-1185">Reference proteome</keyword>
<dbReference type="OrthoDB" id="4505928at2759"/>
<feature type="compositionally biased region" description="Low complexity" evidence="2">
    <location>
        <begin position="141"/>
        <end position="161"/>
    </location>
</feature>
<dbReference type="GeneID" id="70293185"/>
<dbReference type="PANTHER" id="PTHR42070">
    <property type="entry name" value="FILAMENT ASSOCIATED PROTEIN, PUTATIVE (AFU_ORTHOLOGUE AFUA_8G06630)-RELATED"/>
    <property type="match status" value="1"/>
</dbReference>